<evidence type="ECO:0000256" key="2">
    <source>
        <dbReference type="ARBA" id="ARBA00023015"/>
    </source>
</evidence>
<dbReference type="RefSeq" id="WP_093262456.1">
    <property type="nucleotide sequence ID" value="NZ_FNKK01000002.1"/>
</dbReference>
<keyword evidence="4" id="KW-0804">Transcription</keyword>
<comment type="similarity">
    <text evidence="1">Belongs to the LysR transcriptional regulatory family.</text>
</comment>
<dbReference type="SUPFAM" id="SSF46785">
    <property type="entry name" value="Winged helix' DNA-binding domain"/>
    <property type="match status" value="1"/>
</dbReference>
<feature type="domain" description="HTH lysR-type" evidence="5">
    <location>
        <begin position="1"/>
        <end position="58"/>
    </location>
</feature>
<evidence type="ECO:0000259" key="5">
    <source>
        <dbReference type="PROSITE" id="PS50931"/>
    </source>
</evidence>
<dbReference type="Pfam" id="PF03466">
    <property type="entry name" value="LysR_substrate"/>
    <property type="match status" value="1"/>
</dbReference>
<dbReference type="SUPFAM" id="SSF53850">
    <property type="entry name" value="Periplasmic binding protein-like II"/>
    <property type="match status" value="1"/>
</dbReference>
<keyword evidence="3" id="KW-0238">DNA-binding</keyword>
<dbReference type="STRING" id="35622.SAMN04489764_4997"/>
<dbReference type="PANTHER" id="PTHR30346">
    <property type="entry name" value="TRANSCRIPTIONAL DUAL REGULATOR HCAR-RELATED"/>
    <property type="match status" value="1"/>
</dbReference>
<dbReference type="FunFam" id="1.10.10.10:FF:000001">
    <property type="entry name" value="LysR family transcriptional regulator"/>
    <property type="match status" value="1"/>
</dbReference>
<dbReference type="InterPro" id="IPR036388">
    <property type="entry name" value="WH-like_DNA-bd_sf"/>
</dbReference>
<keyword evidence="7" id="KW-1185">Reference proteome</keyword>
<dbReference type="AlphaFoldDB" id="A0A1H1I0C3"/>
<dbReference type="GO" id="GO:0003677">
    <property type="term" value="F:DNA binding"/>
    <property type="evidence" value="ECO:0007669"/>
    <property type="project" value="UniProtKB-KW"/>
</dbReference>
<sequence>MDVQRLLIFREIARTGSIAGAARSLGWTQPAVSQHLRHLERQAGTPLVLRRPRGVQLTEAGQALLRHADAIATRVQAAVADLDALVQMRAGTVRLAVFPSAGATLAPAAMSLLARRHPGLEVRLCTAEPPQAVARLVSGEVDLAVTFAHAGEETPTPGELVRVPVGEDPLRLVLPLSHPCARPPDTPLDLRELAREKWIGGCERCTAHLRRACEAAGFAPDIRHSTDDYVLTQALIACDLAVGLLPRLALHAARDPGVAVRPVAGMRPRTLHILHHREADQIPAVRATVRALLDTAARVLTAS</sequence>
<keyword evidence="2" id="KW-0805">Transcription regulation</keyword>
<dbReference type="PANTHER" id="PTHR30346:SF29">
    <property type="entry name" value="LYSR SUBSTRATE-BINDING"/>
    <property type="match status" value="1"/>
</dbReference>
<dbReference type="Proteomes" id="UP000217103">
    <property type="component" value="Unassembled WGS sequence"/>
</dbReference>
<dbReference type="GO" id="GO:0032993">
    <property type="term" value="C:protein-DNA complex"/>
    <property type="evidence" value="ECO:0007669"/>
    <property type="project" value="TreeGrafter"/>
</dbReference>
<dbReference type="InterPro" id="IPR005119">
    <property type="entry name" value="LysR_subst-bd"/>
</dbReference>
<dbReference type="GO" id="GO:0003700">
    <property type="term" value="F:DNA-binding transcription factor activity"/>
    <property type="evidence" value="ECO:0007669"/>
    <property type="project" value="InterPro"/>
</dbReference>
<evidence type="ECO:0000313" key="7">
    <source>
        <dbReference type="Proteomes" id="UP000217103"/>
    </source>
</evidence>
<accession>A0A1H1I0C3</accession>
<dbReference type="PROSITE" id="PS50931">
    <property type="entry name" value="HTH_LYSR"/>
    <property type="match status" value="1"/>
</dbReference>
<reference evidence="6 7" key="1">
    <citation type="submission" date="2016-10" db="EMBL/GenBank/DDBJ databases">
        <authorList>
            <person name="de Groot N.N."/>
        </authorList>
    </citation>
    <scope>NUCLEOTIDE SEQUENCE [LARGE SCALE GENOMIC DNA]</scope>
    <source>
        <strain evidence="6 7">DSM 43794</strain>
    </source>
</reference>
<organism evidence="6 7">
    <name type="scientific">Thermostaphylospora chromogena</name>
    <dbReference type="NCBI Taxonomy" id="35622"/>
    <lineage>
        <taxon>Bacteria</taxon>
        <taxon>Bacillati</taxon>
        <taxon>Actinomycetota</taxon>
        <taxon>Actinomycetes</taxon>
        <taxon>Streptosporangiales</taxon>
        <taxon>Thermomonosporaceae</taxon>
        <taxon>Thermostaphylospora</taxon>
    </lineage>
</organism>
<proteinExistence type="inferred from homology"/>
<dbReference type="Gene3D" id="1.10.10.10">
    <property type="entry name" value="Winged helix-like DNA-binding domain superfamily/Winged helix DNA-binding domain"/>
    <property type="match status" value="1"/>
</dbReference>
<evidence type="ECO:0000313" key="6">
    <source>
        <dbReference type="EMBL" id="SDR30798.1"/>
    </source>
</evidence>
<dbReference type="CDD" id="cd08423">
    <property type="entry name" value="PBP2_LTTR_like_6"/>
    <property type="match status" value="1"/>
</dbReference>
<evidence type="ECO:0000256" key="4">
    <source>
        <dbReference type="ARBA" id="ARBA00023163"/>
    </source>
</evidence>
<dbReference type="InterPro" id="IPR000847">
    <property type="entry name" value="LysR_HTH_N"/>
</dbReference>
<evidence type="ECO:0000256" key="3">
    <source>
        <dbReference type="ARBA" id="ARBA00023125"/>
    </source>
</evidence>
<dbReference type="Gene3D" id="3.40.190.10">
    <property type="entry name" value="Periplasmic binding protein-like II"/>
    <property type="match status" value="2"/>
</dbReference>
<evidence type="ECO:0000256" key="1">
    <source>
        <dbReference type="ARBA" id="ARBA00009437"/>
    </source>
</evidence>
<name>A0A1H1I0C3_9ACTN</name>
<dbReference type="EMBL" id="FNKK01000002">
    <property type="protein sequence ID" value="SDR30798.1"/>
    <property type="molecule type" value="Genomic_DNA"/>
</dbReference>
<dbReference type="InterPro" id="IPR036390">
    <property type="entry name" value="WH_DNA-bd_sf"/>
</dbReference>
<gene>
    <name evidence="6" type="ORF">SAMN04489764_4997</name>
</gene>
<dbReference type="Pfam" id="PF00126">
    <property type="entry name" value="HTH_1"/>
    <property type="match status" value="1"/>
</dbReference>
<dbReference type="OrthoDB" id="3673085at2"/>
<dbReference type="PRINTS" id="PR00039">
    <property type="entry name" value="HTHLYSR"/>
</dbReference>
<protein>
    <submittedName>
        <fullName evidence="6">ModE molybdate transport repressor domain-containing protein</fullName>
    </submittedName>
</protein>